<feature type="compositionally biased region" description="Basic and acidic residues" evidence="1">
    <location>
        <begin position="42"/>
        <end position="55"/>
    </location>
</feature>
<accession>A0A8T1JR84</accession>
<evidence type="ECO:0000313" key="3">
    <source>
        <dbReference type="Proteomes" id="UP000736787"/>
    </source>
</evidence>
<name>A0A8T1JR84_9STRA</name>
<proteinExistence type="predicted"/>
<protein>
    <submittedName>
        <fullName evidence="2">Uncharacterized protein</fullName>
    </submittedName>
</protein>
<evidence type="ECO:0000313" key="2">
    <source>
        <dbReference type="EMBL" id="KAG2886883.1"/>
    </source>
</evidence>
<feature type="compositionally biased region" description="Basic and acidic residues" evidence="1">
    <location>
        <begin position="19"/>
        <end position="29"/>
    </location>
</feature>
<dbReference type="EMBL" id="RCMK01001916">
    <property type="protein sequence ID" value="KAG2886883.1"/>
    <property type="molecule type" value="Genomic_DNA"/>
</dbReference>
<comment type="caution">
    <text evidence="2">The sequence shown here is derived from an EMBL/GenBank/DDBJ whole genome shotgun (WGS) entry which is preliminary data.</text>
</comment>
<feature type="compositionally biased region" description="Basic and acidic residues" evidence="1">
    <location>
        <begin position="68"/>
        <end position="81"/>
    </location>
</feature>
<gene>
    <name evidence="2" type="ORF">PC117_g25277</name>
</gene>
<feature type="region of interest" description="Disordered" evidence="1">
    <location>
        <begin position="1"/>
        <end position="81"/>
    </location>
</feature>
<evidence type="ECO:0000256" key="1">
    <source>
        <dbReference type="SAM" id="MobiDB-lite"/>
    </source>
</evidence>
<dbReference type="AlphaFoldDB" id="A0A8T1JR84"/>
<dbReference type="Proteomes" id="UP000736787">
    <property type="component" value="Unassembled WGS sequence"/>
</dbReference>
<reference evidence="2" key="1">
    <citation type="submission" date="2018-10" db="EMBL/GenBank/DDBJ databases">
        <title>Effector identification in a new, highly contiguous assembly of the strawberry crown rot pathogen Phytophthora cactorum.</title>
        <authorList>
            <person name="Armitage A.D."/>
            <person name="Nellist C.F."/>
            <person name="Bates H."/>
            <person name="Vickerstaff R.J."/>
            <person name="Harrison R.J."/>
        </authorList>
    </citation>
    <scope>NUCLEOTIDE SEQUENCE</scope>
    <source>
        <strain evidence="2">4040</strain>
    </source>
</reference>
<organism evidence="2 3">
    <name type="scientific">Phytophthora cactorum</name>
    <dbReference type="NCBI Taxonomy" id="29920"/>
    <lineage>
        <taxon>Eukaryota</taxon>
        <taxon>Sar</taxon>
        <taxon>Stramenopiles</taxon>
        <taxon>Oomycota</taxon>
        <taxon>Peronosporomycetes</taxon>
        <taxon>Peronosporales</taxon>
        <taxon>Peronosporaceae</taxon>
        <taxon>Phytophthora</taxon>
    </lineage>
</organism>
<sequence>MEQLLSSAVAPPAETTPVRVREARHDPSADHVVQQAIAGSEDFQRQRRERQAEQARRRRAAMPASQQERTRKRELALDVPT</sequence>